<feature type="non-terminal residue" evidence="1">
    <location>
        <position position="1"/>
    </location>
</feature>
<comment type="caution">
    <text evidence="1">The sequence shown here is derived from an EMBL/GenBank/DDBJ whole genome shotgun (WGS) entry which is preliminary data.</text>
</comment>
<gene>
    <name evidence="1" type="ORF">FCALED_LOCUS13693</name>
</gene>
<name>A0A9N9HUC8_9GLOM</name>
<dbReference type="Proteomes" id="UP000789570">
    <property type="component" value="Unassembled WGS sequence"/>
</dbReference>
<dbReference type="AlphaFoldDB" id="A0A9N9HUC8"/>
<reference evidence="1" key="1">
    <citation type="submission" date="2021-06" db="EMBL/GenBank/DDBJ databases">
        <authorList>
            <person name="Kallberg Y."/>
            <person name="Tangrot J."/>
            <person name="Rosling A."/>
        </authorList>
    </citation>
    <scope>NUCLEOTIDE SEQUENCE</scope>
    <source>
        <strain evidence="1">UK204</strain>
    </source>
</reference>
<evidence type="ECO:0000313" key="2">
    <source>
        <dbReference type="Proteomes" id="UP000789570"/>
    </source>
</evidence>
<sequence>GSIEKSFDELCSKLDECINSLKFLKNQIRVEEVVKQFQADQVDLNKFLEEMKIEKEIGDVKKIREEVSSMVVKVNAMHNTMERLISGRINSVHDQEKIDKIFRVHKLNFTDYKETHVEPRQSVTKWVAVKDQSQEFAFKNTKTY</sequence>
<accession>A0A9N9HUC8</accession>
<keyword evidence="2" id="KW-1185">Reference proteome</keyword>
<dbReference type="OrthoDB" id="2397077at2759"/>
<dbReference type="EMBL" id="CAJVPQ010008329">
    <property type="protein sequence ID" value="CAG8705789.1"/>
    <property type="molecule type" value="Genomic_DNA"/>
</dbReference>
<protein>
    <submittedName>
        <fullName evidence="1">8222_t:CDS:1</fullName>
    </submittedName>
</protein>
<proteinExistence type="predicted"/>
<organism evidence="1 2">
    <name type="scientific">Funneliformis caledonium</name>
    <dbReference type="NCBI Taxonomy" id="1117310"/>
    <lineage>
        <taxon>Eukaryota</taxon>
        <taxon>Fungi</taxon>
        <taxon>Fungi incertae sedis</taxon>
        <taxon>Mucoromycota</taxon>
        <taxon>Glomeromycotina</taxon>
        <taxon>Glomeromycetes</taxon>
        <taxon>Glomerales</taxon>
        <taxon>Glomeraceae</taxon>
        <taxon>Funneliformis</taxon>
    </lineage>
</organism>
<evidence type="ECO:0000313" key="1">
    <source>
        <dbReference type="EMBL" id="CAG8705789.1"/>
    </source>
</evidence>